<dbReference type="InterPro" id="IPR036452">
    <property type="entry name" value="Ribo_hydro-like"/>
</dbReference>
<reference evidence="2" key="2">
    <citation type="journal article" date="2013" name="Mar. Genomics">
        <title>Expression of sulfatases in Rhodopirellula baltica and the diversity of sulfatases in the genus Rhodopirellula.</title>
        <authorList>
            <person name="Wegner C.E."/>
            <person name="Richter-Heitmann T."/>
            <person name="Klindworth A."/>
            <person name="Klockow C."/>
            <person name="Richter M."/>
            <person name="Achstetter T."/>
            <person name="Glockner F.O."/>
            <person name="Harder J."/>
        </authorList>
    </citation>
    <scope>NUCLEOTIDE SEQUENCE [LARGE SCALE GENOMIC DNA]</scope>
    <source>
        <strain evidence="2">6C</strain>
    </source>
</reference>
<accession>M2ALP3</accession>
<dbReference type="GO" id="GO:0016799">
    <property type="term" value="F:hydrolase activity, hydrolyzing N-glycosyl compounds"/>
    <property type="evidence" value="ECO:0007669"/>
    <property type="project" value="InterPro"/>
</dbReference>
<protein>
    <submittedName>
        <fullName evidence="2">Protein containing DUF1593</fullName>
    </submittedName>
</protein>
<proteinExistence type="predicted"/>
<dbReference type="Gene3D" id="3.90.245.10">
    <property type="entry name" value="Ribonucleoside hydrolase-like"/>
    <property type="match status" value="1"/>
</dbReference>
<sequence length="132" mass="14660">MLPSMLVAETPQAKSRLIVMADMGNEPDEVQQMAHLLMYANRIDLEGLIACSGKYLHADRTDGRTETRPELFHNLVDAYAEVVENLKRHEDGWPEATYLRSIIRSGSAGYGIDDVEAGRSNEASKQIEAALL</sequence>
<dbReference type="Pfam" id="PF07632">
    <property type="entry name" value="Sde182_NH-like"/>
    <property type="match status" value="1"/>
</dbReference>
<dbReference type="AlphaFoldDB" id="M2ALP3"/>
<comment type="caution">
    <text evidence="2">The sequence shown here is derived from an EMBL/GenBank/DDBJ whole genome shotgun (WGS) entry which is preliminary data.</text>
</comment>
<name>M2ALP3_9BACT</name>
<keyword evidence="3" id="KW-1185">Reference proteome</keyword>
<dbReference type="InterPro" id="IPR011483">
    <property type="entry name" value="Sde182_NH-like"/>
</dbReference>
<evidence type="ECO:0000313" key="2">
    <source>
        <dbReference type="EMBL" id="EMB18025.1"/>
    </source>
</evidence>
<evidence type="ECO:0000313" key="3">
    <source>
        <dbReference type="Proteomes" id="UP000011529"/>
    </source>
</evidence>
<reference evidence="2" key="1">
    <citation type="submission" date="2012-11" db="EMBL/GenBank/DDBJ databases">
        <title>Permanent draft genomes of Rhodopirellula europaea strain SH398 and 6C.</title>
        <authorList>
            <person name="Richter M."/>
            <person name="Richter-Heitmann T."/>
            <person name="Frank C."/>
            <person name="Harder J."/>
            <person name="Glockner F.O."/>
        </authorList>
    </citation>
    <scope>NUCLEOTIDE SEQUENCE</scope>
    <source>
        <strain evidence="2">6C</strain>
    </source>
</reference>
<dbReference type="Proteomes" id="UP000011529">
    <property type="component" value="Unassembled WGS sequence"/>
</dbReference>
<feature type="domain" description="Cellulose-binding Sde182 nucleoside hydrolase-like" evidence="1">
    <location>
        <begin position="16"/>
        <end position="130"/>
    </location>
</feature>
<dbReference type="EMBL" id="ANMO01000072">
    <property type="protein sequence ID" value="EMB18025.1"/>
    <property type="molecule type" value="Genomic_DNA"/>
</dbReference>
<organism evidence="2 3">
    <name type="scientific">Rhodopirellula europaea 6C</name>
    <dbReference type="NCBI Taxonomy" id="1263867"/>
    <lineage>
        <taxon>Bacteria</taxon>
        <taxon>Pseudomonadati</taxon>
        <taxon>Planctomycetota</taxon>
        <taxon>Planctomycetia</taxon>
        <taxon>Pirellulales</taxon>
        <taxon>Pirellulaceae</taxon>
        <taxon>Rhodopirellula</taxon>
    </lineage>
</organism>
<evidence type="ECO:0000259" key="1">
    <source>
        <dbReference type="Pfam" id="PF07632"/>
    </source>
</evidence>
<dbReference type="PATRIC" id="fig|1263867.3.peg.1340"/>
<gene>
    <name evidence="2" type="ORF">RE6C_01269</name>
</gene>